<organism evidence="2 3">
    <name type="scientific">Silurus asotus</name>
    <name type="common">Amur catfish</name>
    <name type="synonym">Parasilurus asotus</name>
    <dbReference type="NCBI Taxonomy" id="30991"/>
    <lineage>
        <taxon>Eukaryota</taxon>
        <taxon>Metazoa</taxon>
        <taxon>Chordata</taxon>
        <taxon>Craniata</taxon>
        <taxon>Vertebrata</taxon>
        <taxon>Euteleostomi</taxon>
        <taxon>Actinopterygii</taxon>
        <taxon>Neopterygii</taxon>
        <taxon>Teleostei</taxon>
        <taxon>Ostariophysi</taxon>
        <taxon>Siluriformes</taxon>
        <taxon>Siluridae</taxon>
        <taxon>Silurus</taxon>
    </lineage>
</organism>
<dbReference type="AlphaFoldDB" id="A0AAD5ABY2"/>
<keyword evidence="3" id="KW-1185">Reference proteome</keyword>
<evidence type="ECO:0000313" key="2">
    <source>
        <dbReference type="EMBL" id="KAI5613894.1"/>
    </source>
</evidence>
<dbReference type="Proteomes" id="UP001205998">
    <property type="component" value="Unassembled WGS sequence"/>
</dbReference>
<proteinExistence type="predicted"/>
<protein>
    <submittedName>
        <fullName evidence="2">BEN domain-containing protein 4</fullName>
    </submittedName>
</protein>
<comment type="caution">
    <text evidence="2">The sequence shown here is derived from an EMBL/GenBank/DDBJ whole genome shotgun (WGS) entry which is preliminary data.</text>
</comment>
<feature type="region of interest" description="Disordered" evidence="1">
    <location>
        <begin position="1"/>
        <end position="43"/>
    </location>
</feature>
<accession>A0AAD5ABY2</accession>
<evidence type="ECO:0000313" key="3">
    <source>
        <dbReference type="Proteomes" id="UP001205998"/>
    </source>
</evidence>
<evidence type="ECO:0000256" key="1">
    <source>
        <dbReference type="SAM" id="MobiDB-lite"/>
    </source>
</evidence>
<sequence length="158" mass="16960">MEEEMLAADDGLSAPKMGGQPRSFASKRAKARHDRPTMVEIPQLGDVASQRRSQAIAHAQAYPYQQRLQLHHTSIHPAQHQSPSLHRFTGDMRPRVATSSAASASASSSTSVSSALGSAAAFFSHQGRVRYPAGHQSPDCTYEISSGMGTSLPQKVSF</sequence>
<feature type="region of interest" description="Disordered" evidence="1">
    <location>
        <begin position="72"/>
        <end position="108"/>
    </location>
</feature>
<name>A0AAD5ABY2_SILAS</name>
<gene>
    <name evidence="2" type="ORF">C0J50_9176</name>
</gene>
<dbReference type="EMBL" id="MU561155">
    <property type="protein sequence ID" value="KAI5613894.1"/>
    <property type="molecule type" value="Genomic_DNA"/>
</dbReference>
<feature type="compositionally biased region" description="Low complexity" evidence="1">
    <location>
        <begin position="96"/>
        <end position="108"/>
    </location>
</feature>
<reference evidence="2" key="1">
    <citation type="submission" date="2018-07" db="EMBL/GenBank/DDBJ databases">
        <title>Comparative genomics of catfishes provides insights into carnivory and benthic adaptation.</title>
        <authorList>
            <person name="Zhang Y."/>
            <person name="Wang D."/>
            <person name="Peng Z."/>
            <person name="Zheng S."/>
            <person name="Shao F."/>
            <person name="Tao W."/>
        </authorList>
    </citation>
    <scope>NUCLEOTIDE SEQUENCE</scope>
    <source>
        <strain evidence="2">Chongqing</strain>
    </source>
</reference>